<dbReference type="SUPFAM" id="SSF81321">
    <property type="entry name" value="Family A G protein-coupled receptor-like"/>
    <property type="match status" value="1"/>
</dbReference>
<keyword evidence="9 11" id="KW-0675">Receptor</keyword>
<dbReference type="InterPro" id="IPR000276">
    <property type="entry name" value="GPCR_Rhodpsn"/>
</dbReference>
<dbReference type="PROSITE" id="PS50262">
    <property type="entry name" value="G_PROTEIN_RECEP_F1_2"/>
    <property type="match status" value="1"/>
</dbReference>
<evidence type="ECO:0000256" key="2">
    <source>
        <dbReference type="ARBA" id="ARBA00010663"/>
    </source>
</evidence>
<feature type="transmembrane region" description="Helical" evidence="13">
    <location>
        <begin position="122"/>
        <end position="147"/>
    </location>
</feature>
<feature type="transmembrane region" description="Helical" evidence="13">
    <location>
        <begin position="87"/>
        <end position="110"/>
    </location>
</feature>
<comment type="similarity">
    <text evidence="2 11">Belongs to the G-protein coupled receptor 1 family.</text>
</comment>
<dbReference type="FunFam" id="1.20.1070.10:FF:000523">
    <property type="entry name" value="5-hydroxytryptamine receptor 2B"/>
    <property type="match status" value="1"/>
</dbReference>
<dbReference type="Proteomes" id="UP001107558">
    <property type="component" value="Chromosome 1"/>
</dbReference>
<keyword evidence="6 11" id="KW-0297">G-protein coupled receptor</keyword>
<feature type="transmembrane region" description="Helical" evidence="13">
    <location>
        <begin position="760"/>
        <end position="779"/>
    </location>
</feature>
<dbReference type="PRINTS" id="PR00237">
    <property type="entry name" value="GPCRRHODOPSN"/>
</dbReference>
<keyword evidence="7 13" id="KW-0472">Membrane</keyword>
<name>A0A9J6CGG0_POLVA</name>
<feature type="compositionally biased region" description="Polar residues" evidence="12">
    <location>
        <begin position="405"/>
        <end position="417"/>
    </location>
</feature>
<evidence type="ECO:0000256" key="5">
    <source>
        <dbReference type="ARBA" id="ARBA00022989"/>
    </source>
</evidence>
<gene>
    <name evidence="15" type="ORF">PVAND_010383</name>
</gene>
<evidence type="ECO:0000256" key="6">
    <source>
        <dbReference type="ARBA" id="ARBA00023040"/>
    </source>
</evidence>
<feature type="region of interest" description="Disordered" evidence="12">
    <location>
        <begin position="498"/>
        <end position="517"/>
    </location>
</feature>
<dbReference type="OrthoDB" id="10034726at2759"/>
<dbReference type="EMBL" id="JADBJN010000001">
    <property type="protein sequence ID" value="KAG5680904.1"/>
    <property type="molecule type" value="Genomic_DNA"/>
</dbReference>
<evidence type="ECO:0000256" key="4">
    <source>
        <dbReference type="ARBA" id="ARBA00022692"/>
    </source>
</evidence>
<proteinExistence type="inferred from homology"/>
<evidence type="ECO:0000256" key="7">
    <source>
        <dbReference type="ARBA" id="ARBA00023136"/>
    </source>
</evidence>
<evidence type="ECO:0000313" key="16">
    <source>
        <dbReference type="Proteomes" id="UP001107558"/>
    </source>
</evidence>
<evidence type="ECO:0000256" key="8">
    <source>
        <dbReference type="ARBA" id="ARBA00023157"/>
    </source>
</evidence>
<keyword evidence="8" id="KW-1015">Disulfide bond</keyword>
<feature type="domain" description="G-protein coupled receptors family 1 profile" evidence="14">
    <location>
        <begin position="102"/>
        <end position="776"/>
    </location>
</feature>
<sequence>MMKEEVIELYDSNDFSSMVLSTINLHKQNIFTYNQTNHSIAYDNETENNEFNKYLNNNSVYDDNFTFQQDDKSSKIIDLEYVEINNYWALLALILVFGTAGGNILVCLAIAWEKRLQNVTNYFLASLAITDLMVAVLVMPLGIVTLYMGYFPLQSVHCLVWICLDVLFCTASIMHLCTISIDRYLSLRYPMRFGRNKTRRRVVLKIFFVWLLSIAMSLPLSLMYSKNHASVLVDGTCQIPDPVYKLVGSIVCFYIPLGVMLLTYTLTVRLLARQRQNLGGSGCGIKSTSGWSSGWLGIAAPPLAERKNTWKRFIKSSIPSTPNHAHSAGSTDTELSTLDINTHELWLPESSIPEPTPSTMTALHQFGAEMLKLSRGLESFTPINEPKNADIIEPSKANDEDDDVSNINKFEPPSSTDLQTEIAAKRTTTNVTANNRKRLPQLTRVTTKPQKRRASLSVFHNKKSSTRLRRSNSIQTFEHDERSDSTDGNFFDEINQLKHSNKKKKQKSGKNDRDTISLELPPPCTCPYFGDKPCAMVKPTEVKIITTSSSNYFVPENKQHQFHDSNQFISSLSSNNSISNTTSTNSLPLAQGTIKRGRQNYSTSSNNAITKCTSVVTWDSRRYQRRGSSISGAKTTLVLTPNKSSLAATPLRRSVTLRHNTNLNSTNDTESIAAHKVPSSPCILQRTTTIRSHHSRNSSVISRNSSRHGRIIRLEQKATKVLGVVFFTFVILWAPFFVLNLLPTVCPDCESNISHGVFDFVTWLGYASSMVNPIFYTIFNKVFRQAFKKVLLCRYKSKVIWRPLPINQHR</sequence>
<dbReference type="AlphaFoldDB" id="A0A9J6CGG0"/>
<dbReference type="GO" id="GO:0004930">
    <property type="term" value="F:G protein-coupled receptor activity"/>
    <property type="evidence" value="ECO:0007669"/>
    <property type="project" value="UniProtKB-KW"/>
</dbReference>
<dbReference type="Gene3D" id="1.20.1070.10">
    <property type="entry name" value="Rhodopsin 7-helix transmembrane proteins"/>
    <property type="match status" value="2"/>
</dbReference>
<feature type="region of interest" description="Disordered" evidence="12">
    <location>
        <begin position="446"/>
        <end position="489"/>
    </location>
</feature>
<keyword evidence="5 13" id="KW-1133">Transmembrane helix</keyword>
<dbReference type="PANTHER" id="PTHR24248:SF125">
    <property type="entry name" value="DOPAMINE D2-LIKE RECEPTOR"/>
    <property type="match status" value="1"/>
</dbReference>
<organism evidence="15 16">
    <name type="scientific">Polypedilum vanderplanki</name>
    <name type="common">Sleeping chironomid midge</name>
    <dbReference type="NCBI Taxonomy" id="319348"/>
    <lineage>
        <taxon>Eukaryota</taxon>
        <taxon>Metazoa</taxon>
        <taxon>Ecdysozoa</taxon>
        <taxon>Arthropoda</taxon>
        <taxon>Hexapoda</taxon>
        <taxon>Insecta</taxon>
        <taxon>Pterygota</taxon>
        <taxon>Neoptera</taxon>
        <taxon>Endopterygota</taxon>
        <taxon>Diptera</taxon>
        <taxon>Nematocera</taxon>
        <taxon>Chironomoidea</taxon>
        <taxon>Chironomidae</taxon>
        <taxon>Chironominae</taxon>
        <taxon>Polypedilum</taxon>
        <taxon>Polypedilum</taxon>
    </lineage>
</organism>
<comment type="subcellular location">
    <subcellularLocation>
        <location evidence="1">Cell membrane</location>
        <topology evidence="1">Multi-pass membrane protein</topology>
    </subcellularLocation>
</comment>
<feature type="compositionally biased region" description="Basic residues" evidence="12">
    <location>
        <begin position="499"/>
        <end position="508"/>
    </location>
</feature>
<keyword evidence="16" id="KW-1185">Reference proteome</keyword>
<dbReference type="PANTHER" id="PTHR24248">
    <property type="entry name" value="ADRENERGIC RECEPTOR-RELATED G-PROTEIN COUPLED RECEPTOR"/>
    <property type="match status" value="1"/>
</dbReference>
<evidence type="ECO:0000256" key="9">
    <source>
        <dbReference type="ARBA" id="ARBA00023170"/>
    </source>
</evidence>
<dbReference type="InterPro" id="IPR017452">
    <property type="entry name" value="GPCR_Rhodpsn_7TM"/>
</dbReference>
<feature type="transmembrane region" description="Helical" evidence="13">
    <location>
        <begin position="159"/>
        <end position="181"/>
    </location>
</feature>
<feature type="transmembrane region" description="Helical" evidence="13">
    <location>
        <begin position="244"/>
        <end position="266"/>
    </location>
</feature>
<feature type="transmembrane region" description="Helical" evidence="13">
    <location>
        <begin position="202"/>
        <end position="224"/>
    </location>
</feature>
<evidence type="ECO:0000256" key="3">
    <source>
        <dbReference type="ARBA" id="ARBA00022475"/>
    </source>
</evidence>
<feature type="region of interest" description="Disordered" evidence="12">
    <location>
        <begin position="385"/>
        <end position="417"/>
    </location>
</feature>
<dbReference type="Pfam" id="PF00001">
    <property type="entry name" value="7tm_1"/>
    <property type="match status" value="2"/>
</dbReference>
<evidence type="ECO:0000259" key="14">
    <source>
        <dbReference type="PROSITE" id="PS50262"/>
    </source>
</evidence>
<feature type="transmembrane region" description="Helical" evidence="13">
    <location>
        <begin position="721"/>
        <end position="740"/>
    </location>
</feature>
<dbReference type="GO" id="GO:0005886">
    <property type="term" value="C:plasma membrane"/>
    <property type="evidence" value="ECO:0007669"/>
    <property type="project" value="UniProtKB-SubCell"/>
</dbReference>
<keyword evidence="3" id="KW-1003">Cell membrane</keyword>
<accession>A0A9J6CGG0</accession>
<evidence type="ECO:0000313" key="15">
    <source>
        <dbReference type="EMBL" id="KAG5680904.1"/>
    </source>
</evidence>
<comment type="caution">
    <text evidence="15">The sequence shown here is derived from an EMBL/GenBank/DDBJ whole genome shotgun (WGS) entry which is preliminary data.</text>
</comment>
<dbReference type="PROSITE" id="PS00237">
    <property type="entry name" value="G_PROTEIN_RECEP_F1_1"/>
    <property type="match status" value="1"/>
</dbReference>
<feature type="compositionally biased region" description="Basic residues" evidence="12">
    <location>
        <begin position="449"/>
        <end position="470"/>
    </location>
</feature>
<protein>
    <recommendedName>
        <fullName evidence="14">G-protein coupled receptors family 1 profile domain-containing protein</fullName>
    </recommendedName>
</protein>
<keyword evidence="4 11" id="KW-0812">Transmembrane</keyword>
<evidence type="ECO:0000256" key="1">
    <source>
        <dbReference type="ARBA" id="ARBA00004651"/>
    </source>
</evidence>
<reference evidence="15" key="1">
    <citation type="submission" date="2021-03" db="EMBL/GenBank/DDBJ databases">
        <title>Chromosome level genome of the anhydrobiotic midge Polypedilum vanderplanki.</title>
        <authorList>
            <person name="Yoshida Y."/>
            <person name="Kikawada T."/>
            <person name="Gusev O."/>
        </authorList>
    </citation>
    <scope>NUCLEOTIDE SEQUENCE</scope>
    <source>
        <strain evidence="15">NIAS01</strain>
        <tissue evidence="15">Whole body or cell culture</tissue>
    </source>
</reference>
<evidence type="ECO:0000256" key="10">
    <source>
        <dbReference type="ARBA" id="ARBA00023224"/>
    </source>
</evidence>
<keyword evidence="10 11" id="KW-0807">Transducer</keyword>
<evidence type="ECO:0000256" key="13">
    <source>
        <dbReference type="SAM" id="Phobius"/>
    </source>
</evidence>
<evidence type="ECO:0000256" key="11">
    <source>
        <dbReference type="RuleBase" id="RU000688"/>
    </source>
</evidence>
<evidence type="ECO:0000256" key="12">
    <source>
        <dbReference type="SAM" id="MobiDB-lite"/>
    </source>
</evidence>